<dbReference type="InterPro" id="IPR029063">
    <property type="entry name" value="SAM-dependent_MTases_sf"/>
</dbReference>
<feature type="binding site" evidence="3">
    <location>
        <position position="326"/>
    </location>
    <ligand>
        <name>carboxy-S-adenosyl-L-methionine</name>
        <dbReference type="ChEBI" id="CHEBI:134278"/>
    </ligand>
</feature>
<organism evidence="4 5">
    <name type="scientific">Thalassolituus maritimus</name>
    <dbReference type="NCBI Taxonomy" id="484498"/>
    <lineage>
        <taxon>Bacteria</taxon>
        <taxon>Pseudomonadati</taxon>
        <taxon>Pseudomonadota</taxon>
        <taxon>Gammaproteobacteria</taxon>
        <taxon>Oceanospirillales</taxon>
        <taxon>Oceanospirillaceae</taxon>
        <taxon>Thalassolituus</taxon>
    </lineage>
</organism>
<dbReference type="InterPro" id="IPR027555">
    <property type="entry name" value="Mo5U34_MeTrfas-like"/>
</dbReference>
<dbReference type="EC" id="2.5.1.-" evidence="3"/>
<dbReference type="EMBL" id="BAABWH010000001">
    <property type="protein sequence ID" value="GAA6144265.1"/>
    <property type="molecule type" value="Genomic_DNA"/>
</dbReference>
<evidence type="ECO:0000256" key="3">
    <source>
        <dbReference type="HAMAP-Rule" id="MF_01590"/>
    </source>
</evidence>
<dbReference type="InterPro" id="IPR010017">
    <property type="entry name" value="CmoB"/>
</dbReference>
<gene>
    <name evidence="3 4" type="primary">cmoB</name>
    <name evidence="4" type="ORF">NBRC116585_03820</name>
</gene>
<dbReference type="PANTHER" id="PTHR43464:SF95">
    <property type="entry name" value="TRNA U34 CARBOXYMETHYLTRANSFERASE"/>
    <property type="match status" value="1"/>
</dbReference>
<dbReference type="Proteomes" id="UP001481413">
    <property type="component" value="Unassembled WGS sequence"/>
</dbReference>
<dbReference type="NCBIfam" id="NF011650">
    <property type="entry name" value="PRK15068.1"/>
    <property type="match status" value="1"/>
</dbReference>
<feature type="binding site" evidence="3">
    <location>
        <position position="112"/>
    </location>
    <ligand>
        <name>carboxy-S-adenosyl-L-methionine</name>
        <dbReference type="ChEBI" id="CHEBI:134278"/>
    </ligand>
</feature>
<keyword evidence="1 3" id="KW-0808">Transferase</keyword>
<accession>A0ABP9ZVV2</accession>
<feature type="binding site" evidence="3">
    <location>
        <begin position="191"/>
        <end position="192"/>
    </location>
    <ligand>
        <name>carboxy-S-adenosyl-L-methionine</name>
        <dbReference type="ChEBI" id="CHEBI:134278"/>
    </ligand>
</feature>
<feature type="binding site" evidence="3">
    <location>
        <position position="211"/>
    </location>
    <ligand>
        <name>carboxy-S-adenosyl-L-methionine</name>
        <dbReference type="ChEBI" id="CHEBI:134278"/>
    </ligand>
</feature>
<comment type="similarity">
    <text evidence="3">Belongs to the class I-like SAM-binding methyltransferase superfamily. CmoB family.</text>
</comment>
<evidence type="ECO:0000256" key="1">
    <source>
        <dbReference type="ARBA" id="ARBA00022679"/>
    </source>
</evidence>
<feature type="binding site" evidence="3">
    <location>
        <position position="117"/>
    </location>
    <ligand>
        <name>carboxy-S-adenosyl-L-methionine</name>
        <dbReference type="ChEBI" id="CHEBI:134278"/>
    </ligand>
</feature>
<dbReference type="PANTHER" id="PTHR43464">
    <property type="entry name" value="METHYLTRANSFERASE"/>
    <property type="match status" value="1"/>
</dbReference>
<feature type="binding site" evidence="3">
    <location>
        <position position="137"/>
    </location>
    <ligand>
        <name>carboxy-S-adenosyl-L-methionine</name>
        <dbReference type="ChEBI" id="CHEBI:134278"/>
    </ligand>
</feature>
<keyword evidence="2 3" id="KW-0819">tRNA processing</keyword>
<comment type="caution">
    <text evidence="4">The sequence shown here is derived from an EMBL/GenBank/DDBJ whole genome shotgun (WGS) entry which is preliminary data.</text>
</comment>
<dbReference type="NCBIfam" id="TIGR00452">
    <property type="entry name" value="tRNA 5-methoxyuridine(34)/uridine 5-oxyacetic acid(34) synthase CmoB"/>
    <property type="match status" value="1"/>
</dbReference>
<dbReference type="Gene3D" id="3.40.50.150">
    <property type="entry name" value="Vaccinia Virus protein VP39"/>
    <property type="match status" value="1"/>
</dbReference>
<comment type="subunit">
    <text evidence="3">Homotetramer.</text>
</comment>
<dbReference type="Pfam" id="PF08003">
    <property type="entry name" value="Methyltransf_9"/>
    <property type="match status" value="1"/>
</dbReference>
<dbReference type="CDD" id="cd02440">
    <property type="entry name" value="AdoMet_MTases"/>
    <property type="match status" value="1"/>
</dbReference>
<reference evidence="4 5" key="1">
    <citation type="submission" date="2024-04" db="EMBL/GenBank/DDBJ databases">
        <title>Draft genome sequence of Thalassolituus maritimus NBRC 116585.</title>
        <authorList>
            <person name="Miyakawa T."/>
            <person name="Kusuya Y."/>
            <person name="Miura T."/>
        </authorList>
    </citation>
    <scope>NUCLEOTIDE SEQUENCE [LARGE SCALE GENOMIC DNA]</scope>
    <source>
        <strain evidence="4 5">5NW40-0001</strain>
    </source>
</reference>
<keyword evidence="5" id="KW-1185">Reference proteome</keyword>
<comment type="function">
    <text evidence="3">Catalyzes carboxymethyl transfer from carboxy-S-adenosyl-L-methionine (Cx-SAM) to 5-hydroxyuridine (ho5U) to form 5-carboxymethoxyuridine (cmo5U) at position 34 in tRNAs.</text>
</comment>
<dbReference type="HAMAP" id="MF_01590">
    <property type="entry name" value="tRNA_carboxymethyltr_CmoB"/>
    <property type="match status" value="1"/>
</dbReference>
<dbReference type="SUPFAM" id="SSF53335">
    <property type="entry name" value="S-adenosyl-L-methionine-dependent methyltransferases"/>
    <property type="match status" value="1"/>
</dbReference>
<feature type="binding site" evidence="3">
    <location>
        <begin position="159"/>
        <end position="161"/>
    </location>
    <ligand>
        <name>carboxy-S-adenosyl-L-methionine</name>
        <dbReference type="ChEBI" id="CHEBI:134278"/>
    </ligand>
</feature>
<evidence type="ECO:0000256" key="2">
    <source>
        <dbReference type="ARBA" id="ARBA00022694"/>
    </source>
</evidence>
<evidence type="ECO:0000313" key="5">
    <source>
        <dbReference type="Proteomes" id="UP001481413"/>
    </source>
</evidence>
<protein>
    <recommendedName>
        <fullName evidence="3">tRNA U34 carboxymethyltransferase</fullName>
        <ecNumber evidence="3">2.5.1.-</ecNumber>
    </recommendedName>
</protein>
<feature type="binding site" evidence="3">
    <location>
        <position position="98"/>
    </location>
    <ligand>
        <name>carboxy-S-adenosyl-L-methionine</name>
        <dbReference type="ChEBI" id="CHEBI:134278"/>
    </ligand>
</feature>
<evidence type="ECO:0000313" key="4">
    <source>
        <dbReference type="EMBL" id="GAA6144265.1"/>
    </source>
</evidence>
<comment type="catalytic activity">
    <reaction evidence="3">
        <text>carboxy-S-adenosyl-L-methionine + 5-hydroxyuridine(34) in tRNA = 5-carboxymethoxyuridine(34) in tRNA + S-adenosyl-L-homocysteine + H(+)</text>
        <dbReference type="Rhea" id="RHEA:52848"/>
        <dbReference type="Rhea" id="RHEA-COMP:13381"/>
        <dbReference type="Rhea" id="RHEA-COMP:13383"/>
        <dbReference type="ChEBI" id="CHEBI:15378"/>
        <dbReference type="ChEBI" id="CHEBI:57856"/>
        <dbReference type="ChEBI" id="CHEBI:134278"/>
        <dbReference type="ChEBI" id="CHEBI:136877"/>
        <dbReference type="ChEBI" id="CHEBI:136879"/>
    </reaction>
</comment>
<name>A0ABP9ZVV2_9GAMM</name>
<proteinExistence type="inferred from homology"/>
<sequence length="334" mass="38236">MTTDESLLPWFDDVHAFLQEGRFAPWGKVLPEQLQLFLHDKEHGDQARWLTALSSLPEITPDQCDLTAHNLRISKAGLTENDSSAIEAGLRGLMPWRKGPFQFFDTHVNTEWRSDWKWDRVAPHLAPLTGRNILDVGCGSGYHMWRMLGEGAGRVVGIDPSRLFLMQFQAYKRYAERTLGKLNIDLLPLRMEDVPARLRAFDTTFSMGVLYHRKSPIDHLQELRDTLRPGGQLVLETLVIEGALGEVLMPEDRYAMMRNVWFLPSVETLLLWCRRAGLRNARVVDLNQTSLDEQRSTDWMRFNSLPDFLDPQDNNKTAEGYPAPLRVVVLAESP</sequence>
<dbReference type="RefSeq" id="WP_353293200.1">
    <property type="nucleotide sequence ID" value="NZ_BAABWH010000001.1"/>
</dbReference>
<feature type="binding site" evidence="3">
    <location>
        <position position="207"/>
    </location>
    <ligand>
        <name>carboxy-S-adenosyl-L-methionine</name>
        <dbReference type="ChEBI" id="CHEBI:134278"/>
    </ligand>
</feature>